<protein>
    <submittedName>
        <fullName evidence="1">Uncharacterized protein</fullName>
    </submittedName>
</protein>
<dbReference type="OMA" id="VYRPMGD"/>
<proteinExistence type="predicted"/>
<dbReference type="OrthoDB" id="14681at2759"/>
<name>A0A152A9B3_TIELA</name>
<dbReference type="AlphaFoldDB" id="A0A152A9B3"/>
<dbReference type="FunCoup" id="A0A152A9B3">
    <property type="interactions" value="738"/>
</dbReference>
<dbReference type="InParanoid" id="A0A152A9B3"/>
<gene>
    <name evidence="1" type="ORF">DLAC_00275</name>
</gene>
<evidence type="ECO:0000313" key="1">
    <source>
        <dbReference type="EMBL" id="KYR02810.1"/>
    </source>
</evidence>
<dbReference type="EMBL" id="LODT01000001">
    <property type="protein sequence ID" value="KYR02810.1"/>
    <property type="molecule type" value="Genomic_DNA"/>
</dbReference>
<accession>A0A152A9B3</accession>
<comment type="caution">
    <text evidence="1">The sequence shown here is derived from an EMBL/GenBank/DDBJ whole genome shotgun (WGS) entry which is preliminary data.</text>
</comment>
<organism evidence="1 2">
    <name type="scientific">Tieghemostelium lacteum</name>
    <name type="common">Slime mold</name>
    <name type="synonym">Dictyostelium lacteum</name>
    <dbReference type="NCBI Taxonomy" id="361077"/>
    <lineage>
        <taxon>Eukaryota</taxon>
        <taxon>Amoebozoa</taxon>
        <taxon>Evosea</taxon>
        <taxon>Eumycetozoa</taxon>
        <taxon>Dictyostelia</taxon>
        <taxon>Dictyosteliales</taxon>
        <taxon>Raperosteliaceae</taxon>
        <taxon>Tieghemostelium</taxon>
    </lineage>
</organism>
<reference evidence="1 2" key="1">
    <citation type="submission" date="2015-12" db="EMBL/GenBank/DDBJ databases">
        <title>Dictyostelia acquired genes for synthesis and detection of signals that induce cell-type specialization by lateral gene transfer from prokaryotes.</title>
        <authorList>
            <person name="Gloeckner G."/>
            <person name="Schaap P."/>
        </authorList>
    </citation>
    <scope>NUCLEOTIDE SEQUENCE [LARGE SCALE GENOMIC DNA]</scope>
    <source>
        <strain evidence="1 2">TK</strain>
    </source>
</reference>
<sequence length="196" mass="22095">MSMTKDDIELENYWFRLIHNDFEKAKEKADPITKYYKSLKPWEKELLDSGRLENITHHGATSVYLEAPSTIPTDGKTNVYRPMGDIEIEYLVTNGLLPDTQPYQAIIQGSVGRNYANKYLTGKKWTNTSPSTIVEFTCPVELVEQLKKIQIKVEDGALSMGLGSAAGGGLPLFNDSIANQQTSWRIVKIKRPITKK</sequence>
<evidence type="ECO:0000313" key="2">
    <source>
        <dbReference type="Proteomes" id="UP000076078"/>
    </source>
</evidence>
<keyword evidence="2" id="KW-1185">Reference proteome</keyword>
<dbReference type="Proteomes" id="UP000076078">
    <property type="component" value="Unassembled WGS sequence"/>
</dbReference>